<evidence type="ECO:0000256" key="1">
    <source>
        <dbReference type="ARBA" id="ARBA00022448"/>
    </source>
</evidence>
<feature type="transmembrane region" description="Helical" evidence="7">
    <location>
        <begin position="178"/>
        <end position="199"/>
    </location>
</feature>
<organism evidence="10 11">
    <name type="scientific">Desulfosporosinus fructosivorans</name>
    <dbReference type="NCBI Taxonomy" id="2018669"/>
    <lineage>
        <taxon>Bacteria</taxon>
        <taxon>Bacillati</taxon>
        <taxon>Bacillota</taxon>
        <taxon>Clostridia</taxon>
        <taxon>Eubacteriales</taxon>
        <taxon>Desulfitobacteriaceae</taxon>
        <taxon>Desulfosporosinus</taxon>
    </lineage>
</organism>
<dbReference type="CDD" id="cd08168">
    <property type="entry name" value="Cytochrom_C3"/>
    <property type="match status" value="1"/>
</dbReference>
<reference evidence="10 11" key="1">
    <citation type="submission" date="2019-03" db="EMBL/GenBank/DDBJ databases">
        <title>Draft Genome Sequence of Desulfosporosinus fructosivorans Strain 63.6F, Isolated from Marine Sediment in the Baltic Sea.</title>
        <authorList>
            <person name="Hausmann B."/>
            <person name="Vandieken V."/>
            <person name="Pjevac P."/>
            <person name="Schreck K."/>
            <person name="Herbold C.W."/>
            <person name="Loy A."/>
        </authorList>
    </citation>
    <scope>NUCLEOTIDE SEQUENCE [LARGE SCALE GENOMIC DNA]</scope>
    <source>
        <strain evidence="10 11">63.6F</strain>
    </source>
</reference>
<keyword evidence="3" id="KW-0479">Metal-binding</keyword>
<evidence type="ECO:0000256" key="2">
    <source>
        <dbReference type="ARBA" id="ARBA00022617"/>
    </source>
</evidence>
<evidence type="ECO:0000256" key="8">
    <source>
        <dbReference type="SAM" id="SignalP"/>
    </source>
</evidence>
<accession>A0A4Z0R6J9</accession>
<dbReference type="GO" id="GO:0009055">
    <property type="term" value="F:electron transfer activity"/>
    <property type="evidence" value="ECO:0007669"/>
    <property type="project" value="InterPro"/>
</dbReference>
<evidence type="ECO:0000313" key="11">
    <source>
        <dbReference type="Proteomes" id="UP000298460"/>
    </source>
</evidence>
<dbReference type="InterPro" id="IPR020942">
    <property type="entry name" value="Cyt_c_III_dom"/>
</dbReference>
<dbReference type="GO" id="GO:0046872">
    <property type="term" value="F:metal ion binding"/>
    <property type="evidence" value="ECO:0007669"/>
    <property type="project" value="UniProtKB-KW"/>
</dbReference>
<feature type="signal peptide" evidence="8">
    <location>
        <begin position="1"/>
        <end position="32"/>
    </location>
</feature>
<keyword evidence="4 8" id="KW-0732">Signal</keyword>
<evidence type="ECO:0000256" key="3">
    <source>
        <dbReference type="ARBA" id="ARBA00022723"/>
    </source>
</evidence>
<keyword evidence="2" id="KW-0349">Heme</keyword>
<dbReference type="InterPro" id="IPR051829">
    <property type="entry name" value="Multiheme_Cytochr_ET"/>
</dbReference>
<evidence type="ECO:0000256" key="6">
    <source>
        <dbReference type="ARBA" id="ARBA00023004"/>
    </source>
</evidence>
<keyword evidence="1" id="KW-0813">Transport</keyword>
<keyword evidence="5" id="KW-0249">Electron transport</keyword>
<dbReference type="Pfam" id="PF02085">
    <property type="entry name" value="Cytochrom_CIII"/>
    <property type="match status" value="1"/>
</dbReference>
<proteinExistence type="predicted"/>
<dbReference type="SUPFAM" id="SSF48695">
    <property type="entry name" value="Multiheme cytochromes"/>
    <property type="match status" value="1"/>
</dbReference>
<evidence type="ECO:0000256" key="4">
    <source>
        <dbReference type="ARBA" id="ARBA00022729"/>
    </source>
</evidence>
<keyword evidence="7" id="KW-0812">Transmembrane</keyword>
<evidence type="ECO:0000259" key="9">
    <source>
        <dbReference type="Pfam" id="PF02085"/>
    </source>
</evidence>
<feature type="domain" description="Class III cytochrome C" evidence="9">
    <location>
        <begin position="50"/>
        <end position="147"/>
    </location>
</feature>
<evidence type="ECO:0000313" key="10">
    <source>
        <dbReference type="EMBL" id="TGE38672.1"/>
    </source>
</evidence>
<protein>
    <submittedName>
        <fullName evidence="10">Molecular chaperone DnaJ</fullName>
    </submittedName>
</protein>
<dbReference type="EMBL" id="SPQQ01000003">
    <property type="protein sequence ID" value="TGE38672.1"/>
    <property type="molecule type" value="Genomic_DNA"/>
</dbReference>
<evidence type="ECO:0000256" key="7">
    <source>
        <dbReference type="SAM" id="Phobius"/>
    </source>
</evidence>
<dbReference type="OrthoDB" id="9814800at2"/>
<dbReference type="Proteomes" id="UP000298460">
    <property type="component" value="Unassembled WGS sequence"/>
</dbReference>
<sequence length="212" mass="23067">MSRLDNQRLWRVFSIITLLLLGVVCTATEAQAQVNCLQCHGDEGSKIRSSVHSFLSCTSCHTNIEGFPHPVGASFNKKESVATCTSCHKGLVSDSYAKSFHGKAVHLGSKKSATCINCHGAHDILGPDAPASKVAKENIPQTCASCHSQASPGFSEGQEHFELTATGPGAPMYYTANFFVWLTLITITALVIHIELQLYHNLRTILRERKGR</sequence>
<name>A0A4Z0R6J9_9FIRM</name>
<evidence type="ECO:0000256" key="5">
    <source>
        <dbReference type="ARBA" id="ARBA00022982"/>
    </source>
</evidence>
<dbReference type="GO" id="GO:0020037">
    <property type="term" value="F:heme binding"/>
    <property type="evidence" value="ECO:0007669"/>
    <property type="project" value="InterPro"/>
</dbReference>
<comment type="caution">
    <text evidence="10">The sequence shown here is derived from an EMBL/GenBank/DDBJ whole genome shotgun (WGS) entry which is preliminary data.</text>
</comment>
<dbReference type="AlphaFoldDB" id="A0A4Z0R6J9"/>
<keyword evidence="7" id="KW-1133">Transmembrane helix</keyword>
<dbReference type="InterPro" id="IPR036280">
    <property type="entry name" value="Multihaem_cyt_sf"/>
</dbReference>
<dbReference type="PANTHER" id="PTHR35038:SF6">
    <property type="entry name" value="SURFACE LOCALIZED DECAHEME CYTOCHROME C LIPOPROTEIN"/>
    <property type="match status" value="1"/>
</dbReference>
<dbReference type="PANTHER" id="PTHR35038">
    <property type="entry name" value="DISSIMILATORY SULFITE REDUCTASE SIRA"/>
    <property type="match status" value="1"/>
</dbReference>
<keyword evidence="6" id="KW-0408">Iron</keyword>
<dbReference type="Gene3D" id="3.90.10.10">
    <property type="entry name" value="Cytochrome C3"/>
    <property type="match status" value="1"/>
</dbReference>
<gene>
    <name evidence="10" type="ORF">E4K67_10995</name>
</gene>
<keyword evidence="7" id="KW-0472">Membrane</keyword>
<dbReference type="GO" id="GO:0016491">
    <property type="term" value="F:oxidoreductase activity"/>
    <property type="evidence" value="ECO:0007669"/>
    <property type="project" value="TreeGrafter"/>
</dbReference>
<keyword evidence="11" id="KW-1185">Reference proteome</keyword>
<feature type="chain" id="PRO_5021315390" evidence="8">
    <location>
        <begin position="33"/>
        <end position="212"/>
    </location>
</feature>